<accession>A0A926DKR1</accession>
<feature type="region of interest" description="Disordered" evidence="4">
    <location>
        <begin position="453"/>
        <end position="482"/>
    </location>
</feature>
<comment type="similarity">
    <text evidence="1">Belongs to the peptidase S1C family.</text>
</comment>
<dbReference type="SUPFAM" id="SSF50494">
    <property type="entry name" value="Trypsin-like serine proteases"/>
    <property type="match status" value="1"/>
</dbReference>
<keyword evidence="3" id="KW-0378">Hydrolase</keyword>
<dbReference type="Proteomes" id="UP000611762">
    <property type="component" value="Unassembled WGS sequence"/>
</dbReference>
<evidence type="ECO:0000256" key="4">
    <source>
        <dbReference type="SAM" id="MobiDB-lite"/>
    </source>
</evidence>
<dbReference type="InterPro" id="IPR009003">
    <property type="entry name" value="Peptidase_S1_PA"/>
</dbReference>
<dbReference type="AlphaFoldDB" id="A0A926DKR1"/>
<dbReference type="PANTHER" id="PTHR22939:SF129">
    <property type="entry name" value="SERINE PROTEASE HTRA2, MITOCHONDRIAL"/>
    <property type="match status" value="1"/>
</dbReference>
<organism evidence="7 8">
    <name type="scientific">Congzhengia minquanensis</name>
    <dbReference type="NCBI Taxonomy" id="2763657"/>
    <lineage>
        <taxon>Bacteria</taxon>
        <taxon>Bacillati</taxon>
        <taxon>Bacillota</taxon>
        <taxon>Clostridia</taxon>
        <taxon>Eubacteriales</taxon>
        <taxon>Oscillospiraceae</taxon>
        <taxon>Congzhengia</taxon>
    </lineage>
</organism>
<comment type="caution">
    <text evidence="7">The sequence shown here is derived from an EMBL/GenBank/DDBJ whole genome shotgun (WGS) entry which is preliminary data.</text>
</comment>
<keyword evidence="5" id="KW-0812">Transmembrane</keyword>
<dbReference type="PROSITE" id="PS50106">
    <property type="entry name" value="PDZ"/>
    <property type="match status" value="1"/>
</dbReference>
<dbReference type="SMART" id="SM00228">
    <property type="entry name" value="PDZ"/>
    <property type="match status" value="1"/>
</dbReference>
<dbReference type="RefSeq" id="WP_249311882.1">
    <property type="nucleotide sequence ID" value="NZ_JACRSU010000002.1"/>
</dbReference>
<dbReference type="SUPFAM" id="SSF50156">
    <property type="entry name" value="PDZ domain-like"/>
    <property type="match status" value="1"/>
</dbReference>
<dbReference type="EMBL" id="JACRSU010000002">
    <property type="protein sequence ID" value="MBC8540730.1"/>
    <property type="molecule type" value="Genomic_DNA"/>
</dbReference>
<keyword evidence="2" id="KW-0645">Protease</keyword>
<gene>
    <name evidence="7" type="ORF">H8698_07035</name>
</gene>
<feature type="region of interest" description="Disordered" evidence="4">
    <location>
        <begin position="1"/>
        <end position="49"/>
    </location>
</feature>
<dbReference type="Pfam" id="PF13180">
    <property type="entry name" value="PDZ_2"/>
    <property type="match status" value="1"/>
</dbReference>
<evidence type="ECO:0000256" key="5">
    <source>
        <dbReference type="SAM" id="Phobius"/>
    </source>
</evidence>
<dbReference type="InterPro" id="IPR001478">
    <property type="entry name" value="PDZ"/>
</dbReference>
<dbReference type="Gene3D" id="2.40.10.120">
    <property type="match status" value="1"/>
</dbReference>
<reference evidence="7" key="1">
    <citation type="submission" date="2020-08" db="EMBL/GenBank/DDBJ databases">
        <title>Genome public.</title>
        <authorList>
            <person name="Liu C."/>
            <person name="Sun Q."/>
        </authorList>
    </citation>
    <scope>NUCLEOTIDE SEQUENCE</scope>
    <source>
        <strain evidence="7">H8</strain>
    </source>
</reference>
<proteinExistence type="inferred from homology"/>
<keyword evidence="5" id="KW-0472">Membrane</keyword>
<dbReference type="GO" id="GO:0006508">
    <property type="term" value="P:proteolysis"/>
    <property type="evidence" value="ECO:0007669"/>
    <property type="project" value="UniProtKB-KW"/>
</dbReference>
<dbReference type="InterPro" id="IPR036034">
    <property type="entry name" value="PDZ_sf"/>
</dbReference>
<evidence type="ECO:0000256" key="3">
    <source>
        <dbReference type="ARBA" id="ARBA00022801"/>
    </source>
</evidence>
<keyword evidence="8" id="KW-1185">Reference proteome</keyword>
<name>A0A926DKR1_9FIRM</name>
<dbReference type="Gene3D" id="2.30.42.10">
    <property type="match status" value="1"/>
</dbReference>
<sequence length="491" mass="52500">MEDYNKFGANNSENHEDDVNKTVYGENPANVEECQPEAASQSDNAENHEGYQWHEDDFEPVMCGTVTDKHALSVYRPKVKKHPFKNPIFVAVVSAVVTSLLCFSIFAISFDAFTGGDSDKKPASNTLSIANSGPEDSVKNTATTASGGQMAIPDIYDKVSPAVVSIISTSKANGSYLQSSTATSSGSGVILTSDGYVVTNNHVIDGAAIITVKTTANQTFDAQVVGKDERTDLAVLKVESDKELPYAELGDSSSLRVGDMALAIGNPLQEALASTLTVGYISAINRTMVIDGRQMTMLQTDAAINPGNSGGALINVYGQVIGINTAKSTGYDVEGLGFAIPINEAIPVIESIIEHGYVTGRPIVGLTGIDVTEQIAKANNLPIGVYVRQVTEGGAADLGGIKAGDVILKFDGKEVKSIDEINSIRDDHKAGDKIEIEVSRNGEKHSFTIELQEEKPVDENAQNEQQNSQQEGQQGGQQYQFPSDFFSWFGW</sequence>
<protein>
    <submittedName>
        <fullName evidence="7">Trypsin-like peptidase domain-containing protein</fullName>
    </submittedName>
</protein>
<evidence type="ECO:0000256" key="2">
    <source>
        <dbReference type="ARBA" id="ARBA00022670"/>
    </source>
</evidence>
<feature type="transmembrane region" description="Helical" evidence="5">
    <location>
        <begin position="88"/>
        <end position="110"/>
    </location>
</feature>
<dbReference type="PRINTS" id="PR00834">
    <property type="entry name" value="PROTEASES2C"/>
</dbReference>
<evidence type="ECO:0000313" key="7">
    <source>
        <dbReference type="EMBL" id="MBC8540730.1"/>
    </source>
</evidence>
<dbReference type="Pfam" id="PF13365">
    <property type="entry name" value="Trypsin_2"/>
    <property type="match status" value="1"/>
</dbReference>
<evidence type="ECO:0000259" key="6">
    <source>
        <dbReference type="PROSITE" id="PS50106"/>
    </source>
</evidence>
<evidence type="ECO:0000313" key="8">
    <source>
        <dbReference type="Proteomes" id="UP000611762"/>
    </source>
</evidence>
<dbReference type="GO" id="GO:0004252">
    <property type="term" value="F:serine-type endopeptidase activity"/>
    <property type="evidence" value="ECO:0007669"/>
    <property type="project" value="InterPro"/>
</dbReference>
<evidence type="ECO:0000256" key="1">
    <source>
        <dbReference type="ARBA" id="ARBA00010541"/>
    </source>
</evidence>
<dbReference type="InterPro" id="IPR001940">
    <property type="entry name" value="Peptidase_S1C"/>
</dbReference>
<dbReference type="PANTHER" id="PTHR22939">
    <property type="entry name" value="SERINE PROTEASE FAMILY S1C HTRA-RELATED"/>
    <property type="match status" value="1"/>
</dbReference>
<keyword evidence="5" id="KW-1133">Transmembrane helix</keyword>
<feature type="compositionally biased region" description="Low complexity" evidence="4">
    <location>
        <begin position="459"/>
        <end position="480"/>
    </location>
</feature>
<feature type="domain" description="PDZ" evidence="6">
    <location>
        <begin position="365"/>
        <end position="442"/>
    </location>
</feature>